<reference evidence="2" key="1">
    <citation type="submission" date="2019-07" db="EMBL/GenBank/DDBJ databases">
        <authorList>
            <person name="Weber M."/>
            <person name="Kostadinov I."/>
            <person name="Kostadinov D I."/>
        </authorList>
    </citation>
    <scope>NUCLEOTIDE SEQUENCE</scope>
    <source>
        <strain evidence="2">Gfbio:sag-sample-m06:053724c1-46a9-4a36-b237-ea2bf867836b</strain>
    </source>
</reference>
<dbReference type="AlphaFoldDB" id="A0A7D9D2S7"/>
<evidence type="ECO:0000259" key="1">
    <source>
        <dbReference type="Pfam" id="PF13590"/>
    </source>
</evidence>
<proteinExistence type="predicted"/>
<organism evidence="2">
    <name type="scientific">uncultured Woeseiaceae bacterium</name>
    <dbReference type="NCBI Taxonomy" id="1983305"/>
    <lineage>
        <taxon>Bacteria</taxon>
        <taxon>Pseudomonadati</taxon>
        <taxon>Pseudomonadota</taxon>
        <taxon>Gammaproteobacteria</taxon>
        <taxon>Woeseiales</taxon>
        <taxon>Woeseiaceae</taxon>
        <taxon>environmental samples</taxon>
    </lineage>
</organism>
<name>A0A7D9D2S7_9GAMM</name>
<dbReference type="Gene3D" id="3.30.160.670">
    <property type="match status" value="1"/>
</dbReference>
<dbReference type="EMBL" id="LR633967">
    <property type="protein sequence ID" value="VUX55786.1"/>
    <property type="molecule type" value="Genomic_DNA"/>
</dbReference>
<keyword evidence="2" id="KW-0449">Lipoprotein</keyword>
<evidence type="ECO:0000313" key="2">
    <source>
        <dbReference type="EMBL" id="VUX55786.1"/>
    </source>
</evidence>
<sequence length="205" mass="23132">MQSPQRLKIIDFFVLLIMAYALTGCSSSNPIISDYDRSANFGSYTTYNFIEGAGPENSSYQDFFSQYMVEAITIEMDQRGYTKSANPDLLVNFNAVLQDKTKVRTTSAPPPMMGGYYGYRDDFYDPWGGYGYGTETHVSQYTEGTFNIDIVDARKKQLIWEAVEVGKVTEKDLANLEEVVKNGVPKFFLLYPFQAGDPDPVITEE</sequence>
<dbReference type="InterPro" id="IPR025411">
    <property type="entry name" value="DUF4136"/>
</dbReference>
<protein>
    <submittedName>
        <fullName evidence="2">Putative lipoprotein</fullName>
    </submittedName>
</protein>
<dbReference type="Pfam" id="PF13590">
    <property type="entry name" value="DUF4136"/>
    <property type="match status" value="1"/>
</dbReference>
<dbReference type="PROSITE" id="PS51257">
    <property type="entry name" value="PROKAR_LIPOPROTEIN"/>
    <property type="match status" value="1"/>
</dbReference>
<feature type="domain" description="DUF4136" evidence="1">
    <location>
        <begin position="33"/>
        <end position="192"/>
    </location>
</feature>
<gene>
    <name evidence="2" type="ORF">JTBM06_V1_110015</name>
</gene>
<accession>A0A7D9D2S7</accession>